<accession>A0A6M5YN30</accession>
<reference evidence="2" key="1">
    <citation type="submission" date="2020-05" db="EMBL/GenBank/DDBJ databases">
        <title>Frigoriglobus tundricola gen. nov., sp. nov., a psychrotolerant cellulolytic planctomycete of the family Gemmataceae with two divergent copies of 16S rRNA gene.</title>
        <authorList>
            <person name="Kulichevskaya I.S."/>
            <person name="Ivanova A.A."/>
            <person name="Naumoff D.G."/>
            <person name="Beletsky A.V."/>
            <person name="Rijpstra W.I.C."/>
            <person name="Sinninghe Damste J.S."/>
            <person name="Mardanov A.V."/>
            <person name="Ravin N.V."/>
            <person name="Dedysh S.N."/>
        </authorList>
    </citation>
    <scope>NUCLEOTIDE SEQUENCE [LARGE SCALE GENOMIC DNA]</scope>
    <source>
        <strain evidence="2">PL17</strain>
    </source>
</reference>
<name>A0A6M5YN30_9BACT</name>
<sequence length="48" mass="5565">MIRPHTFKQLQKLAERDEADVAEMVNRACRELLRTEGLWPPADKGNDD</sequence>
<dbReference type="KEGG" id="ftj:FTUN_2268"/>
<proteinExistence type="predicted"/>
<keyword evidence="2" id="KW-1185">Reference proteome</keyword>
<dbReference type="EMBL" id="CP053452">
    <property type="protein sequence ID" value="QJW94746.1"/>
    <property type="molecule type" value="Genomic_DNA"/>
</dbReference>
<protein>
    <submittedName>
        <fullName evidence="1">Uncharacterized protein</fullName>
    </submittedName>
</protein>
<gene>
    <name evidence="1" type="ORF">FTUN_2268</name>
</gene>
<organism evidence="1 2">
    <name type="scientific">Frigoriglobus tundricola</name>
    <dbReference type="NCBI Taxonomy" id="2774151"/>
    <lineage>
        <taxon>Bacteria</taxon>
        <taxon>Pseudomonadati</taxon>
        <taxon>Planctomycetota</taxon>
        <taxon>Planctomycetia</taxon>
        <taxon>Gemmatales</taxon>
        <taxon>Gemmataceae</taxon>
        <taxon>Frigoriglobus</taxon>
    </lineage>
</organism>
<evidence type="ECO:0000313" key="2">
    <source>
        <dbReference type="Proteomes" id="UP000503447"/>
    </source>
</evidence>
<dbReference type="Proteomes" id="UP000503447">
    <property type="component" value="Chromosome"/>
</dbReference>
<dbReference type="AlphaFoldDB" id="A0A6M5YN30"/>
<evidence type="ECO:0000313" key="1">
    <source>
        <dbReference type="EMBL" id="QJW94746.1"/>
    </source>
</evidence>